<dbReference type="PATRIC" id="fig|762051.18.peg.2114"/>
<keyword evidence="1" id="KW-1133">Transmembrane helix</keyword>
<evidence type="ECO:0000313" key="3">
    <source>
        <dbReference type="Proteomes" id="UP000002362"/>
    </source>
</evidence>
<keyword evidence="1" id="KW-0812">Transmembrane</keyword>
<dbReference type="HOGENOM" id="CLU_3365675_0_0_9"/>
<dbReference type="EMBL" id="CP001756">
    <property type="protein sequence ID" value="ADG39508.1"/>
    <property type="molecule type" value="Genomic_DNA"/>
</dbReference>
<proteinExistence type="predicted"/>
<feature type="transmembrane region" description="Helical" evidence="1">
    <location>
        <begin position="13"/>
        <end position="31"/>
    </location>
</feature>
<name>D5SZQ9_LEUKI</name>
<keyword evidence="1" id="KW-0472">Membrane</keyword>
<dbReference type="Proteomes" id="UP000002362">
    <property type="component" value="Plasmid LkipL4726"/>
</dbReference>
<geneLocation type="plasmid" evidence="2 3">
    <name>LkipL4726</name>
</geneLocation>
<accession>D5SZQ9</accession>
<sequence length="35" mass="4248">MILLVNELQLLNAALWQIFVGITLIWLQKYFDDRR</sequence>
<keyword evidence="2" id="KW-0614">Plasmid</keyword>
<dbReference type="AlphaFoldDB" id="D5SZQ9"/>
<reference evidence="2 3" key="1">
    <citation type="journal article" date="2010" name="J. Bacteriol.">
        <title>Complete genome sequence analysis of Leuconostoc kimchii IMSNU 11154.</title>
        <authorList>
            <person name="Oh H.M."/>
            <person name="Cho Y.J."/>
            <person name="Kim B.K."/>
            <person name="Roe J.H."/>
            <person name="Kang S.O."/>
            <person name="Nahm B.H."/>
            <person name="Jeong G."/>
            <person name="Han H.U."/>
            <person name="Chun J."/>
        </authorList>
    </citation>
    <scope>NUCLEOTIDE SEQUENCE [LARGE SCALE GENOMIC DNA]</scope>
    <source>
        <strain evidence="3">IMSNU 11154 / KCTC 2386 / IH25</strain>
        <plasmid evidence="2 3">LkipL4726</plasmid>
    </source>
</reference>
<evidence type="ECO:0000256" key="1">
    <source>
        <dbReference type="SAM" id="Phobius"/>
    </source>
</evidence>
<evidence type="ECO:0000313" key="2">
    <source>
        <dbReference type="EMBL" id="ADG39508.1"/>
    </source>
</evidence>
<gene>
    <name evidence="2" type="ordered locus">LKI_10646</name>
</gene>
<dbReference type="KEGG" id="lki:LKI_10646"/>
<organism evidence="2 3">
    <name type="scientific">Leuconostoc kimchii (strain IMSNU 11154 / KCTC 2386 / IH25)</name>
    <dbReference type="NCBI Taxonomy" id="762051"/>
    <lineage>
        <taxon>Bacteria</taxon>
        <taxon>Bacillati</taxon>
        <taxon>Bacillota</taxon>
        <taxon>Bacilli</taxon>
        <taxon>Lactobacillales</taxon>
        <taxon>Lactobacillaceae</taxon>
        <taxon>Leuconostoc</taxon>
    </lineage>
</organism>
<protein>
    <submittedName>
        <fullName evidence="2">Uncharacterized protein</fullName>
    </submittedName>
</protein>